<evidence type="ECO:0000313" key="1">
    <source>
        <dbReference type="EMBL" id="MBB1125433.1"/>
    </source>
</evidence>
<organism evidence="1 2">
    <name type="scientific">Thiospirillum jenense</name>
    <dbReference type="NCBI Taxonomy" id="1653858"/>
    <lineage>
        <taxon>Bacteria</taxon>
        <taxon>Pseudomonadati</taxon>
        <taxon>Pseudomonadota</taxon>
        <taxon>Gammaproteobacteria</taxon>
        <taxon>Chromatiales</taxon>
        <taxon>Chromatiaceae</taxon>
        <taxon>Thiospirillum</taxon>
    </lineage>
</organism>
<proteinExistence type="predicted"/>
<dbReference type="Proteomes" id="UP000548632">
    <property type="component" value="Unassembled WGS sequence"/>
</dbReference>
<dbReference type="EMBL" id="JABVCQ010000007">
    <property type="protein sequence ID" value="MBB1125433.1"/>
    <property type="molecule type" value="Genomic_DNA"/>
</dbReference>
<protein>
    <submittedName>
        <fullName evidence="1">Uncharacterized protein</fullName>
    </submittedName>
</protein>
<evidence type="ECO:0000313" key="2">
    <source>
        <dbReference type="Proteomes" id="UP000548632"/>
    </source>
</evidence>
<sequence>MYVTDSTGRAYRLPTAAEEARICAGIAADPDAVELTEAQLAELRPWSEMRSQIMKEKKEQLVGQLIE</sequence>
<reference evidence="1 2" key="1">
    <citation type="journal article" date="2020" name="Arch. Microbiol.">
        <title>The genome sequence of the giant phototrophic gammaproteobacterium Thiospirillum jenense gives insight into its physiological properties and phylogenetic relationships.</title>
        <authorList>
            <person name="Imhoff J.F."/>
            <person name="Meyer T.E."/>
            <person name="Kyndt J.A."/>
        </authorList>
    </citation>
    <scope>NUCLEOTIDE SEQUENCE [LARGE SCALE GENOMIC DNA]</scope>
    <source>
        <strain evidence="1 2">DSM 216</strain>
    </source>
</reference>
<accession>A0A839H6T6</accession>
<keyword evidence="2" id="KW-1185">Reference proteome</keyword>
<gene>
    <name evidence="1" type="ORF">HUK38_04210</name>
</gene>
<comment type="caution">
    <text evidence="1">The sequence shown here is derived from an EMBL/GenBank/DDBJ whole genome shotgun (WGS) entry which is preliminary data.</text>
</comment>
<name>A0A839H6T6_9GAMM</name>
<dbReference type="RefSeq" id="WP_182582789.1">
    <property type="nucleotide sequence ID" value="NZ_JABVCQ010000007.1"/>
</dbReference>
<dbReference type="AlphaFoldDB" id="A0A839H6T6"/>